<dbReference type="EC" id="2.7.11.1" evidence="5"/>
<dbReference type="EMBL" id="MNCJ02000329">
    <property type="protein sequence ID" value="KAF5771005.1"/>
    <property type="molecule type" value="Genomic_DNA"/>
</dbReference>
<dbReference type="Gramene" id="mRNA:HanXRQr2_Chr14g0665731">
    <property type="protein sequence ID" value="CDS:HanXRQr2_Chr14g0665731.1"/>
    <property type="gene ID" value="HanXRQr2_Chr14g0665731"/>
</dbReference>
<evidence type="ECO:0000256" key="2">
    <source>
        <dbReference type="ARBA" id="ARBA00022734"/>
    </source>
</evidence>
<evidence type="ECO:0000256" key="1">
    <source>
        <dbReference type="ARBA" id="ARBA00007606"/>
    </source>
</evidence>
<keyword evidence="2 6" id="KW-0430">Lectin</keyword>
<comment type="similarity">
    <text evidence="1">Belongs to the leguminous lectin family.</text>
</comment>
<reference evidence="5 7" key="1">
    <citation type="journal article" date="2017" name="Nature">
        <title>The sunflower genome provides insights into oil metabolism, flowering and Asterid evolution.</title>
        <authorList>
            <person name="Badouin H."/>
            <person name="Gouzy J."/>
            <person name="Grassa C.J."/>
            <person name="Murat F."/>
            <person name="Staton S.E."/>
            <person name="Cottret L."/>
            <person name="Lelandais-Briere C."/>
            <person name="Owens G.L."/>
            <person name="Carrere S."/>
            <person name="Mayjonade B."/>
            <person name="Legrand L."/>
            <person name="Gill N."/>
            <person name="Kane N.C."/>
            <person name="Bowers J.E."/>
            <person name="Hubner S."/>
            <person name="Bellec A."/>
            <person name="Berard A."/>
            <person name="Berges H."/>
            <person name="Blanchet N."/>
            <person name="Boniface M.C."/>
            <person name="Brunel D."/>
            <person name="Catrice O."/>
            <person name="Chaidir N."/>
            <person name="Claudel C."/>
            <person name="Donnadieu C."/>
            <person name="Faraut T."/>
            <person name="Fievet G."/>
            <person name="Helmstetter N."/>
            <person name="King M."/>
            <person name="Knapp S.J."/>
            <person name="Lai Z."/>
            <person name="Le Paslier M.C."/>
            <person name="Lippi Y."/>
            <person name="Lorenzon L."/>
            <person name="Mandel J.R."/>
            <person name="Marage G."/>
            <person name="Marchand G."/>
            <person name="Marquand E."/>
            <person name="Bret-Mestries E."/>
            <person name="Morien E."/>
            <person name="Nambeesan S."/>
            <person name="Nguyen T."/>
            <person name="Pegot-Espagnet P."/>
            <person name="Pouilly N."/>
            <person name="Raftis F."/>
            <person name="Sallet E."/>
            <person name="Schiex T."/>
            <person name="Thomas J."/>
            <person name="Vandecasteele C."/>
            <person name="Vares D."/>
            <person name="Vear F."/>
            <person name="Vautrin S."/>
            <person name="Crespi M."/>
            <person name="Mangin B."/>
            <person name="Burke J.M."/>
            <person name="Salse J."/>
            <person name="Munos S."/>
            <person name="Vincourt P."/>
            <person name="Rieseberg L.H."/>
            <person name="Langlade N.B."/>
        </authorList>
    </citation>
    <scope>NUCLEOTIDE SEQUENCE [LARGE SCALE GENOMIC DNA]</scope>
    <source>
        <strain evidence="7">cv. SF193</strain>
        <tissue evidence="5">Leaves</tissue>
    </source>
</reference>
<dbReference type="SUPFAM" id="SSF49899">
    <property type="entry name" value="Concanavalin A-like lectins/glucanases"/>
    <property type="match status" value="1"/>
</dbReference>
<dbReference type="GO" id="GO:0030246">
    <property type="term" value="F:carbohydrate binding"/>
    <property type="evidence" value="ECO:0007669"/>
    <property type="project" value="UniProtKB-KW"/>
</dbReference>
<dbReference type="InParanoid" id="A0A251SMW9"/>
<name>A0A251SMW9_HELAN</name>
<dbReference type="GO" id="GO:0004674">
    <property type="term" value="F:protein serine/threonine kinase activity"/>
    <property type="evidence" value="ECO:0007669"/>
    <property type="project" value="UniProtKB-KW"/>
</dbReference>
<keyword evidence="3" id="KW-0472">Membrane</keyword>
<accession>A0A251SMW9</accession>
<organism evidence="6 7">
    <name type="scientific">Helianthus annuus</name>
    <name type="common">Common sunflower</name>
    <dbReference type="NCBI Taxonomy" id="4232"/>
    <lineage>
        <taxon>Eukaryota</taxon>
        <taxon>Viridiplantae</taxon>
        <taxon>Streptophyta</taxon>
        <taxon>Embryophyta</taxon>
        <taxon>Tracheophyta</taxon>
        <taxon>Spermatophyta</taxon>
        <taxon>Magnoliopsida</taxon>
        <taxon>eudicotyledons</taxon>
        <taxon>Gunneridae</taxon>
        <taxon>Pentapetalae</taxon>
        <taxon>asterids</taxon>
        <taxon>campanulids</taxon>
        <taxon>Asterales</taxon>
        <taxon>Asteraceae</taxon>
        <taxon>Asteroideae</taxon>
        <taxon>Heliantheae alliance</taxon>
        <taxon>Heliantheae</taxon>
        <taxon>Helianthus</taxon>
    </lineage>
</organism>
<dbReference type="PROSITE" id="PS51257">
    <property type="entry name" value="PROKAR_LIPOPROTEIN"/>
    <property type="match status" value="1"/>
</dbReference>
<feature type="domain" description="Legume lectin" evidence="4">
    <location>
        <begin position="173"/>
        <end position="271"/>
    </location>
</feature>
<dbReference type="Pfam" id="PF00139">
    <property type="entry name" value="Lectin_legB"/>
    <property type="match status" value="1"/>
</dbReference>
<keyword evidence="7" id="KW-1185">Reference proteome</keyword>
<reference evidence="6" key="2">
    <citation type="submission" date="2017-02" db="EMBL/GenBank/DDBJ databases">
        <title>Sunflower complete genome.</title>
        <authorList>
            <person name="Langlade N."/>
            <person name="Munos S."/>
        </authorList>
    </citation>
    <scope>NUCLEOTIDE SEQUENCE [LARGE SCALE GENOMIC DNA]</scope>
    <source>
        <tissue evidence="6">Leaves</tissue>
    </source>
</reference>
<keyword evidence="5" id="KW-0723">Serine/threonine-protein kinase</keyword>
<keyword evidence="5" id="KW-0808">Transferase</keyword>
<evidence type="ECO:0000256" key="3">
    <source>
        <dbReference type="SAM" id="Phobius"/>
    </source>
</evidence>
<feature type="transmembrane region" description="Helical" evidence="3">
    <location>
        <begin position="293"/>
        <end position="315"/>
    </location>
</feature>
<evidence type="ECO:0000259" key="4">
    <source>
        <dbReference type="Pfam" id="PF00139"/>
    </source>
</evidence>
<protein>
    <submittedName>
        <fullName evidence="5">Non-specific serine/threonine protein kinase</fullName>
        <ecNumber evidence="5">2.7.11.1</ecNumber>
    </submittedName>
    <submittedName>
        <fullName evidence="6">Putative concanavalin A-like lectin/glucanase domain-containing protein</fullName>
    </submittedName>
</protein>
<dbReference type="OMA" id="EDFRYEM"/>
<sequence>MHKVQHMSSLILSTQACFLSVSKLYQFNIKKPRSSTKSPSTTTMSRFSVLIITLLSLLSLSPNPTFSISLQFPNLNSPSKTLVAADAHFTGGDADAAVQLNYPTPSSYGVILPNTPPFIFNSSTSLSSHFTFQIGNNLALVIIPSKFATNLSFEVLDANRLLGIEFYANVCTILSSRVSNVSKISNVLEGGVKLSSWIDYRAILKRLDVRVSRLGDPKPVEPLISYRLDLGEILKGEEVLLGLVSFKYEEQEEVTFVYSWSLEVKDFPKWVHSIPVNPEGFSSVRDSKKEGGLVSGFVLAMGCGALVALVMLFVWSYVVDRRKVEGDICDHAGEFKYEKIDVLEGKNVAGRK</sequence>
<dbReference type="InterPro" id="IPR013320">
    <property type="entry name" value="ConA-like_dom_sf"/>
</dbReference>
<dbReference type="PANTHER" id="PTHR32401">
    <property type="entry name" value="CONCANAVALIN A-LIKE LECTIN FAMILY PROTEIN"/>
    <property type="match status" value="1"/>
</dbReference>
<gene>
    <name evidence="6" type="ORF">HannXRQ_Chr14g0458881</name>
    <name evidence="5" type="ORF">HanXRQr2_Chr14g0665731</name>
</gene>
<keyword evidence="3" id="KW-0812">Transmembrane</keyword>
<dbReference type="PANTHER" id="PTHR32401:SF54">
    <property type="entry name" value="L-TYPE LECTIN-DOMAIN CONTAINING RECEPTOR KINASE S.4-LIKE"/>
    <property type="match status" value="1"/>
</dbReference>
<reference evidence="5" key="3">
    <citation type="submission" date="2020-06" db="EMBL/GenBank/DDBJ databases">
        <title>Helianthus annuus Genome sequencing and assembly Release 2.</title>
        <authorList>
            <person name="Gouzy J."/>
            <person name="Langlade N."/>
            <person name="Munos S."/>
        </authorList>
    </citation>
    <scope>NUCLEOTIDE SEQUENCE</scope>
    <source>
        <tissue evidence="5">Leaves</tissue>
    </source>
</reference>
<dbReference type="AlphaFoldDB" id="A0A251SMW9"/>
<evidence type="ECO:0000313" key="6">
    <source>
        <dbReference type="EMBL" id="OTF99645.1"/>
    </source>
</evidence>
<keyword evidence="3" id="KW-1133">Transmembrane helix</keyword>
<dbReference type="Proteomes" id="UP000215914">
    <property type="component" value="Chromosome 14"/>
</dbReference>
<dbReference type="Gene3D" id="2.60.120.200">
    <property type="match status" value="1"/>
</dbReference>
<evidence type="ECO:0000313" key="7">
    <source>
        <dbReference type="Proteomes" id="UP000215914"/>
    </source>
</evidence>
<dbReference type="InterPro" id="IPR001220">
    <property type="entry name" value="Legume_lectin_dom"/>
</dbReference>
<evidence type="ECO:0000313" key="5">
    <source>
        <dbReference type="EMBL" id="KAF5771005.1"/>
    </source>
</evidence>
<proteinExistence type="inferred from homology"/>
<dbReference type="EMBL" id="CM007903">
    <property type="protein sequence ID" value="OTF99645.1"/>
    <property type="molecule type" value="Genomic_DNA"/>
</dbReference>
<keyword evidence="5" id="KW-0418">Kinase</keyword>
<dbReference type="InterPro" id="IPR050258">
    <property type="entry name" value="Leguminous_Lectin"/>
</dbReference>